<feature type="transmembrane region" description="Helical" evidence="9">
    <location>
        <begin position="243"/>
        <end position="266"/>
    </location>
</feature>
<evidence type="ECO:0000256" key="5">
    <source>
        <dbReference type="ARBA" id="ARBA00022984"/>
    </source>
</evidence>
<keyword evidence="3 9" id="KW-0812">Transmembrane</keyword>
<evidence type="ECO:0000256" key="3">
    <source>
        <dbReference type="ARBA" id="ARBA00022692"/>
    </source>
</evidence>
<dbReference type="Pfam" id="PF03023">
    <property type="entry name" value="MurJ"/>
    <property type="match status" value="2"/>
</dbReference>
<feature type="transmembrane region" description="Helical" evidence="9">
    <location>
        <begin position="143"/>
        <end position="172"/>
    </location>
</feature>
<dbReference type="Proteomes" id="UP001499984">
    <property type="component" value="Unassembled WGS sequence"/>
</dbReference>
<proteinExistence type="predicted"/>
<gene>
    <name evidence="10" type="ORF">GCM10022233_65080</name>
</gene>
<comment type="subcellular location">
    <subcellularLocation>
        <location evidence="1">Cell membrane</location>
        <topology evidence="1">Multi-pass membrane protein</topology>
    </subcellularLocation>
</comment>
<feature type="transmembrane region" description="Helical" evidence="9">
    <location>
        <begin position="546"/>
        <end position="566"/>
    </location>
</feature>
<dbReference type="InterPro" id="IPR004268">
    <property type="entry name" value="MurJ"/>
</dbReference>
<dbReference type="InterPro" id="IPR051050">
    <property type="entry name" value="Lipid_II_flippase_MurJ/MviN"/>
</dbReference>
<feature type="transmembrane region" description="Helical" evidence="9">
    <location>
        <begin position="493"/>
        <end position="511"/>
    </location>
</feature>
<reference evidence="11" key="1">
    <citation type="journal article" date="2019" name="Int. J. Syst. Evol. Microbiol.">
        <title>The Global Catalogue of Microorganisms (GCM) 10K type strain sequencing project: providing services to taxonomists for standard genome sequencing and annotation.</title>
        <authorList>
            <consortium name="The Broad Institute Genomics Platform"/>
            <consortium name="The Broad Institute Genome Sequencing Center for Infectious Disease"/>
            <person name="Wu L."/>
            <person name="Ma J."/>
        </authorList>
    </citation>
    <scope>NUCLEOTIDE SEQUENCE [LARGE SCALE GENOMIC DNA]</scope>
    <source>
        <strain evidence="11">JCM 16925</strain>
    </source>
</reference>
<feature type="transmembrane region" description="Helical" evidence="9">
    <location>
        <begin position="192"/>
        <end position="210"/>
    </location>
</feature>
<feature type="compositionally biased region" description="Polar residues" evidence="8">
    <location>
        <begin position="327"/>
        <end position="343"/>
    </location>
</feature>
<protein>
    <recommendedName>
        <fullName evidence="12">Murein biosynthesis protein MurJ</fullName>
    </recommendedName>
</protein>
<feature type="transmembrane region" description="Helical" evidence="9">
    <location>
        <begin position="447"/>
        <end position="473"/>
    </location>
</feature>
<evidence type="ECO:0000256" key="7">
    <source>
        <dbReference type="ARBA" id="ARBA00023136"/>
    </source>
</evidence>
<feature type="transmembrane region" description="Helical" evidence="9">
    <location>
        <begin position="409"/>
        <end position="427"/>
    </location>
</feature>
<evidence type="ECO:0000256" key="1">
    <source>
        <dbReference type="ARBA" id="ARBA00004651"/>
    </source>
</evidence>
<keyword evidence="4" id="KW-0133">Cell shape</keyword>
<evidence type="ECO:0000256" key="4">
    <source>
        <dbReference type="ARBA" id="ARBA00022960"/>
    </source>
</evidence>
<keyword evidence="7 9" id="KW-0472">Membrane</keyword>
<evidence type="ECO:0000313" key="10">
    <source>
        <dbReference type="EMBL" id="GAA4077176.1"/>
    </source>
</evidence>
<dbReference type="EMBL" id="BAAAZY010000021">
    <property type="protein sequence ID" value="GAA4077176.1"/>
    <property type="molecule type" value="Genomic_DNA"/>
</dbReference>
<feature type="transmembrane region" description="Helical" evidence="9">
    <location>
        <begin position="610"/>
        <end position="628"/>
    </location>
</feature>
<feature type="region of interest" description="Disordered" evidence="8">
    <location>
        <begin position="307"/>
        <end position="359"/>
    </location>
</feature>
<dbReference type="PANTHER" id="PTHR47019">
    <property type="entry name" value="LIPID II FLIPPASE MURJ"/>
    <property type="match status" value="1"/>
</dbReference>
<keyword evidence="6 9" id="KW-1133">Transmembrane helix</keyword>
<dbReference type="PRINTS" id="PR01806">
    <property type="entry name" value="VIRFACTRMVIN"/>
</dbReference>
<organism evidence="10 11">
    <name type="scientific">Streptomyces shaanxiensis</name>
    <dbReference type="NCBI Taxonomy" id="653357"/>
    <lineage>
        <taxon>Bacteria</taxon>
        <taxon>Bacillati</taxon>
        <taxon>Actinomycetota</taxon>
        <taxon>Actinomycetes</taxon>
        <taxon>Kitasatosporales</taxon>
        <taxon>Streptomycetaceae</taxon>
        <taxon>Streptomyces</taxon>
    </lineage>
</organism>
<feature type="transmembrane region" description="Helical" evidence="9">
    <location>
        <begin position="112"/>
        <end position="131"/>
    </location>
</feature>
<feature type="transmembrane region" description="Helical" evidence="9">
    <location>
        <begin position="365"/>
        <end position="386"/>
    </location>
</feature>
<evidence type="ECO:0000313" key="11">
    <source>
        <dbReference type="Proteomes" id="UP001499984"/>
    </source>
</evidence>
<name>A0ABP7W046_9ACTN</name>
<feature type="transmembrane region" description="Helical" evidence="9">
    <location>
        <begin position="60"/>
        <end position="80"/>
    </location>
</feature>
<dbReference type="PANTHER" id="PTHR47019:SF1">
    <property type="entry name" value="LIPID II FLIPPASE MURJ"/>
    <property type="match status" value="1"/>
</dbReference>
<accession>A0ABP7W046</accession>
<feature type="transmembrane region" description="Helical" evidence="9">
    <location>
        <begin position="518"/>
        <end position="540"/>
    </location>
</feature>
<evidence type="ECO:0000256" key="8">
    <source>
        <dbReference type="SAM" id="MobiDB-lite"/>
    </source>
</evidence>
<comment type="caution">
    <text evidence="10">The sequence shown here is derived from an EMBL/GenBank/DDBJ whole genome shotgun (WGS) entry which is preliminary data.</text>
</comment>
<evidence type="ECO:0000256" key="9">
    <source>
        <dbReference type="SAM" id="Phobius"/>
    </source>
</evidence>
<keyword evidence="2" id="KW-1003">Cell membrane</keyword>
<evidence type="ECO:0008006" key="12">
    <source>
        <dbReference type="Google" id="ProtNLM"/>
    </source>
</evidence>
<sequence length="660" mass="66846">MRPWSAAAGDAPEQHPGGVGDRPVVEGIRPGYATGAHHLVAAGRRADMDGRPAVASSRRFLARATLLSAALSMAGALLGLGRDQTLAHLFGAGADTDAFLVAWTVPEMASTLLIEDGMAFVLVPAFSVALARRARGIGGPDPVHALVAATLPRLCLALAGAAAVLAAGAPLLVSVLAPGLPDPALAVSCTRLTATCVLSFGLAGYCGAALRAHGSYLAPGAIYIAYNSAIITTMFALTEHWGVRSAALGVALGGFLMATLLAPPLWRRITGRRGRSVGAGVYDGGGGRLPGSPAGALAAGQPGLSANAAMHDGSGGRPRPPGPGAQLPTTGQPHPPANATTHHGSGSRPRPPGPGAQLPATGRRLALGLVCAVLLFALCRQSQVLIERYFASGLPAGAISHLNYAQKVAQLPMSLALMVCVVTFPVVARAIAEGDTRRARDRVERDLVLTACLVLFGAAVVVACAPQIVQLLFQRGAFTAQDTATTAAVMRVYAAGLLGHTLVGALVMSYFSAARTTWYPLGAMVVGALTTVALSAWAVQPWGARGIAAANAAGITVTALLLLNGLGPRTVPVRVRRVVAALARPVCAAVCATGAGLAGAGLFASPAPSVAAGCICVAAVFLPLALVLDAAGARSLLAPVAHSVHRSVHRSVTRKLRHGR</sequence>
<keyword evidence="5" id="KW-0573">Peptidoglycan synthesis</keyword>
<feature type="transmembrane region" description="Helical" evidence="9">
    <location>
        <begin position="217"/>
        <end position="237"/>
    </location>
</feature>
<keyword evidence="11" id="KW-1185">Reference proteome</keyword>
<evidence type="ECO:0000256" key="2">
    <source>
        <dbReference type="ARBA" id="ARBA00022475"/>
    </source>
</evidence>
<evidence type="ECO:0000256" key="6">
    <source>
        <dbReference type="ARBA" id="ARBA00022989"/>
    </source>
</evidence>
<feature type="transmembrane region" description="Helical" evidence="9">
    <location>
        <begin position="578"/>
        <end position="604"/>
    </location>
</feature>
<feature type="region of interest" description="Disordered" evidence="8">
    <location>
        <begin position="1"/>
        <end position="25"/>
    </location>
</feature>